<proteinExistence type="inferred from homology"/>
<dbReference type="GO" id="GO:0005634">
    <property type="term" value="C:nucleus"/>
    <property type="evidence" value="ECO:0007669"/>
    <property type="project" value="UniProtKB-SubCell"/>
</dbReference>
<evidence type="ECO:0000313" key="6">
    <source>
        <dbReference type="Proteomes" id="UP001328107"/>
    </source>
</evidence>
<evidence type="ECO:0000256" key="2">
    <source>
        <dbReference type="ARBA" id="ARBA00007925"/>
    </source>
</evidence>
<protein>
    <recommendedName>
        <fullName evidence="3">Mini-chromosome maintenance complex-binding protein</fullName>
    </recommendedName>
</protein>
<evidence type="ECO:0000256" key="4">
    <source>
        <dbReference type="ARBA" id="ARBA00023242"/>
    </source>
</evidence>
<evidence type="ECO:0000256" key="1">
    <source>
        <dbReference type="ARBA" id="ARBA00004123"/>
    </source>
</evidence>
<dbReference type="AlphaFoldDB" id="A0AAN5D6E9"/>
<accession>A0AAN5D6E9</accession>
<keyword evidence="6" id="KW-1185">Reference proteome</keyword>
<name>A0AAN5D6E9_9BILA</name>
<evidence type="ECO:0000256" key="3">
    <source>
        <dbReference type="ARBA" id="ARBA00015405"/>
    </source>
</evidence>
<dbReference type="Proteomes" id="UP001328107">
    <property type="component" value="Unassembled WGS sequence"/>
</dbReference>
<dbReference type="EMBL" id="BTRK01000006">
    <property type="protein sequence ID" value="GMR57618.1"/>
    <property type="molecule type" value="Genomic_DNA"/>
</dbReference>
<dbReference type="GO" id="GO:0006261">
    <property type="term" value="P:DNA-templated DNA replication"/>
    <property type="evidence" value="ECO:0007669"/>
    <property type="project" value="TreeGrafter"/>
</dbReference>
<dbReference type="PANTHER" id="PTHR13489:SF0">
    <property type="entry name" value="MINI-CHROMOSOME MAINTENANCE COMPLEX-BINDING PROTEIN"/>
    <property type="match status" value="1"/>
</dbReference>
<comment type="caution">
    <text evidence="5">The sequence shown here is derived from an EMBL/GenBank/DDBJ whole genome shotgun (WGS) entry which is preliminary data.</text>
</comment>
<gene>
    <name evidence="5" type="ORF">PMAYCL1PPCAC_27813</name>
</gene>
<evidence type="ECO:0000313" key="5">
    <source>
        <dbReference type="EMBL" id="GMR57618.1"/>
    </source>
</evidence>
<sequence>MECESTTCNVYEALDKLFTGDQKAQPSSFVDKLRETFPHSVRKSWPSVNSSSAAGWKEAPVMVRARCMVQDALGLELYAATCEVSKGDSKRVVSGVLRDSFGDEEVSNVLEHAARHCYVMVPCPGTTDWYRRHFDEQTTDGSMDLKRQKLESTASSNILERFVAKFVDDAAEELRVNGVFDVYGVLSGHAFVENPEMEGENEDSSSPTNIAGVPNLHVVHYEKVDGVPEDDVLSSLPDSSSLSTLLPRLRALLVDCVGDELAADYLVMHLISSTYARADNATICALPLNVCGVREATGVEEIVRMLSPKVKSLPLTSSTLSSSPFHSVKCYKTNRLQQGELQLSNGTHLIIDETQTPRGKVEVSGHAEANLGTLHKVISEQKIEYEFGFYRCPFEVDVPVMVLSEERSRFVGTPYRICLPSGCPAPSASPLHSLSPSEILPLRLALIRAKTMLKDVEVSGEVAKSIQDDFVRMCADPSSGIAKDAKADTLSQLLIVTRLVTVLRGHSVMSLDSWKVAVLMEKRREEELNARFPPAPIAADFAAENKEN</sequence>
<comment type="similarity">
    <text evidence="2">Belongs to the MCMBP family.</text>
</comment>
<comment type="subcellular location">
    <subcellularLocation>
        <location evidence="1">Nucleus</location>
    </subcellularLocation>
</comment>
<dbReference type="InterPro" id="IPR019140">
    <property type="entry name" value="MCM_complex-bd"/>
</dbReference>
<dbReference type="Pfam" id="PF09739">
    <property type="entry name" value="MCM_bind"/>
    <property type="match status" value="2"/>
</dbReference>
<organism evidence="5 6">
    <name type="scientific">Pristionchus mayeri</name>
    <dbReference type="NCBI Taxonomy" id="1317129"/>
    <lineage>
        <taxon>Eukaryota</taxon>
        <taxon>Metazoa</taxon>
        <taxon>Ecdysozoa</taxon>
        <taxon>Nematoda</taxon>
        <taxon>Chromadorea</taxon>
        <taxon>Rhabditida</taxon>
        <taxon>Rhabditina</taxon>
        <taxon>Diplogasteromorpha</taxon>
        <taxon>Diplogasteroidea</taxon>
        <taxon>Neodiplogasteridae</taxon>
        <taxon>Pristionchus</taxon>
    </lineage>
</organism>
<dbReference type="GO" id="GO:0003682">
    <property type="term" value="F:chromatin binding"/>
    <property type="evidence" value="ECO:0007669"/>
    <property type="project" value="TreeGrafter"/>
</dbReference>
<keyword evidence="4" id="KW-0539">Nucleus</keyword>
<reference evidence="6" key="1">
    <citation type="submission" date="2022-10" db="EMBL/GenBank/DDBJ databases">
        <title>Genome assembly of Pristionchus species.</title>
        <authorList>
            <person name="Yoshida K."/>
            <person name="Sommer R.J."/>
        </authorList>
    </citation>
    <scope>NUCLEOTIDE SEQUENCE [LARGE SCALE GENOMIC DNA]</scope>
    <source>
        <strain evidence="6">RS5460</strain>
    </source>
</reference>
<dbReference type="PANTHER" id="PTHR13489">
    <property type="entry name" value="MINI-CHROMOSOME MAINTENANCE COMPLEX-BINDING PROTEIN"/>
    <property type="match status" value="1"/>
</dbReference>